<evidence type="ECO:0000313" key="2">
    <source>
        <dbReference type="Proteomes" id="UP000276133"/>
    </source>
</evidence>
<dbReference type="AlphaFoldDB" id="A0A3M7T7V4"/>
<reference evidence="1 2" key="1">
    <citation type="journal article" date="2018" name="Sci. Rep.">
        <title>Genomic signatures of local adaptation to the degree of environmental predictability in rotifers.</title>
        <authorList>
            <person name="Franch-Gras L."/>
            <person name="Hahn C."/>
            <person name="Garcia-Roger E.M."/>
            <person name="Carmona M.J."/>
            <person name="Serra M."/>
            <person name="Gomez A."/>
        </authorList>
    </citation>
    <scope>NUCLEOTIDE SEQUENCE [LARGE SCALE GENOMIC DNA]</scope>
    <source>
        <strain evidence="1">HYR1</strain>
    </source>
</reference>
<gene>
    <name evidence="1" type="ORF">BpHYR1_050827</name>
</gene>
<name>A0A3M7T7V4_BRAPC</name>
<dbReference type="EMBL" id="REGN01000165">
    <property type="protein sequence ID" value="RNA44019.1"/>
    <property type="molecule type" value="Genomic_DNA"/>
</dbReference>
<accession>A0A3M7T7V4</accession>
<keyword evidence="2" id="KW-1185">Reference proteome</keyword>
<sequence length="71" mass="8157">MGICSKLQNVILPVLRFIVKHCKEKKVLNSNINFSRAKPTINLLEIFYGQQIDKKIDDQIGLIEHDDKFSG</sequence>
<dbReference type="Proteomes" id="UP000276133">
    <property type="component" value="Unassembled WGS sequence"/>
</dbReference>
<organism evidence="1 2">
    <name type="scientific">Brachionus plicatilis</name>
    <name type="common">Marine rotifer</name>
    <name type="synonym">Brachionus muelleri</name>
    <dbReference type="NCBI Taxonomy" id="10195"/>
    <lineage>
        <taxon>Eukaryota</taxon>
        <taxon>Metazoa</taxon>
        <taxon>Spiralia</taxon>
        <taxon>Gnathifera</taxon>
        <taxon>Rotifera</taxon>
        <taxon>Eurotatoria</taxon>
        <taxon>Monogononta</taxon>
        <taxon>Pseudotrocha</taxon>
        <taxon>Ploima</taxon>
        <taxon>Brachionidae</taxon>
        <taxon>Brachionus</taxon>
    </lineage>
</organism>
<protein>
    <submittedName>
        <fullName evidence="1">Uncharacterized protein</fullName>
    </submittedName>
</protein>
<comment type="caution">
    <text evidence="1">The sequence shown here is derived from an EMBL/GenBank/DDBJ whole genome shotgun (WGS) entry which is preliminary data.</text>
</comment>
<evidence type="ECO:0000313" key="1">
    <source>
        <dbReference type="EMBL" id="RNA44019.1"/>
    </source>
</evidence>
<proteinExistence type="predicted"/>